<reference evidence="6 7" key="1">
    <citation type="submission" date="2016-10" db="EMBL/GenBank/DDBJ databases">
        <authorList>
            <person name="de Groot N.N."/>
        </authorList>
    </citation>
    <scope>NUCLEOTIDE SEQUENCE [LARGE SCALE GENOMIC DNA]</scope>
    <source>
        <strain evidence="6 7">CGMCC 4.3491</strain>
    </source>
</reference>
<keyword evidence="2" id="KW-0479">Metal-binding</keyword>
<dbReference type="GO" id="GO:0016811">
    <property type="term" value="F:hydrolase activity, acting on carbon-nitrogen (but not peptide) bonds, in linear amides"/>
    <property type="evidence" value="ECO:0007669"/>
    <property type="project" value="TreeGrafter"/>
</dbReference>
<dbReference type="OrthoDB" id="9801445at2"/>
<evidence type="ECO:0000256" key="2">
    <source>
        <dbReference type="ARBA" id="ARBA00022723"/>
    </source>
</evidence>
<dbReference type="InterPro" id="IPR003785">
    <property type="entry name" value="Creatininase/forma_Hydrolase"/>
</dbReference>
<dbReference type="InterPro" id="IPR024087">
    <property type="entry name" value="Creatininase-like_sf"/>
</dbReference>
<keyword evidence="3 6" id="KW-0378">Hydrolase</keyword>
<dbReference type="STRING" id="381665.SAMN05216554_0544"/>
<protein>
    <submittedName>
        <fullName evidence="6">Creatinine amidohydrolase</fullName>
    </submittedName>
</protein>
<dbReference type="RefSeq" id="WP_092548381.1">
    <property type="nucleotide sequence ID" value="NZ_FNPZ01000001.1"/>
</dbReference>
<keyword evidence="4" id="KW-0862">Zinc</keyword>
<dbReference type="PANTHER" id="PTHR35005:SF1">
    <property type="entry name" value="2-AMINO-5-FORMYLAMINO-6-RIBOSYLAMINOPYRIMIDIN-4(3H)-ONE 5'-MONOPHOSPHATE DEFORMYLASE"/>
    <property type="match status" value="1"/>
</dbReference>
<comment type="similarity">
    <text evidence="5">Belongs to the creatininase superfamily.</text>
</comment>
<accession>A0A1H3KFV2</accession>
<dbReference type="SUPFAM" id="SSF102215">
    <property type="entry name" value="Creatininase"/>
    <property type="match status" value="1"/>
</dbReference>
<gene>
    <name evidence="6" type="ORF">SAMN05216554_0544</name>
</gene>
<dbReference type="PANTHER" id="PTHR35005">
    <property type="entry name" value="3-DEHYDRO-SCYLLO-INOSOSE HYDROLASE"/>
    <property type="match status" value="1"/>
</dbReference>
<dbReference type="Pfam" id="PF02633">
    <property type="entry name" value="Creatininase"/>
    <property type="match status" value="1"/>
</dbReference>
<name>A0A1H3KFV2_9MICO</name>
<sequence length="258" mass="26661">MIEAYSTPWTDVAAHFARSAAAAPGDRASAASGLALLPFGALEQHGPQLPLGTDTATAAEVARRLAMRLDAVLLPPVHYGDTWNNAGYPGTVSLSSATVTAIAVDIGRALVGSGARGLVIVNGDWGNRQPLYAAVRLLNDEGVLPAIALDYPGMDAAIDRVRESAAAAPGLNHAEEVETSLMLAIAPGTVRTDRYVSSYPAFPSDFGTRPMQLHPFSESGVFGDPSSATAAKGEDILTATVEASLAVLADFVASLPRP</sequence>
<dbReference type="Gene3D" id="3.40.50.10310">
    <property type="entry name" value="Creatininase"/>
    <property type="match status" value="1"/>
</dbReference>
<dbReference type="AlphaFoldDB" id="A0A1H3KFV2"/>
<evidence type="ECO:0000256" key="1">
    <source>
        <dbReference type="ARBA" id="ARBA00001947"/>
    </source>
</evidence>
<keyword evidence="7" id="KW-1185">Reference proteome</keyword>
<dbReference type="GO" id="GO:0009231">
    <property type="term" value="P:riboflavin biosynthetic process"/>
    <property type="evidence" value="ECO:0007669"/>
    <property type="project" value="TreeGrafter"/>
</dbReference>
<proteinExistence type="inferred from homology"/>
<evidence type="ECO:0000313" key="6">
    <source>
        <dbReference type="EMBL" id="SDY51013.1"/>
    </source>
</evidence>
<evidence type="ECO:0000256" key="5">
    <source>
        <dbReference type="ARBA" id="ARBA00024029"/>
    </source>
</evidence>
<evidence type="ECO:0000256" key="3">
    <source>
        <dbReference type="ARBA" id="ARBA00022801"/>
    </source>
</evidence>
<comment type="cofactor">
    <cofactor evidence="1">
        <name>Zn(2+)</name>
        <dbReference type="ChEBI" id="CHEBI:29105"/>
    </cofactor>
</comment>
<dbReference type="GO" id="GO:0046872">
    <property type="term" value="F:metal ion binding"/>
    <property type="evidence" value="ECO:0007669"/>
    <property type="project" value="UniProtKB-KW"/>
</dbReference>
<evidence type="ECO:0000256" key="4">
    <source>
        <dbReference type="ARBA" id="ARBA00022833"/>
    </source>
</evidence>
<dbReference type="Proteomes" id="UP000198891">
    <property type="component" value="Unassembled WGS sequence"/>
</dbReference>
<evidence type="ECO:0000313" key="7">
    <source>
        <dbReference type="Proteomes" id="UP000198891"/>
    </source>
</evidence>
<dbReference type="EMBL" id="FNPZ01000001">
    <property type="protein sequence ID" value="SDY51013.1"/>
    <property type="molecule type" value="Genomic_DNA"/>
</dbReference>
<organism evidence="6 7">
    <name type="scientific">Herbiconiux ginsengi</name>
    <dbReference type="NCBI Taxonomy" id="381665"/>
    <lineage>
        <taxon>Bacteria</taxon>
        <taxon>Bacillati</taxon>
        <taxon>Actinomycetota</taxon>
        <taxon>Actinomycetes</taxon>
        <taxon>Micrococcales</taxon>
        <taxon>Microbacteriaceae</taxon>
        <taxon>Herbiconiux</taxon>
    </lineage>
</organism>